<evidence type="ECO:0000256" key="1">
    <source>
        <dbReference type="ARBA" id="ARBA00004123"/>
    </source>
</evidence>
<dbReference type="PANTHER" id="PTHR13495">
    <property type="entry name" value="NEFA-INTERACTING NUCLEAR PROTEIN NIP30"/>
    <property type="match status" value="1"/>
</dbReference>
<evidence type="ECO:0000256" key="3">
    <source>
        <dbReference type="SAM" id="MobiDB-lite"/>
    </source>
</evidence>
<feature type="compositionally biased region" description="Low complexity" evidence="3">
    <location>
        <begin position="149"/>
        <end position="182"/>
    </location>
</feature>
<comment type="subcellular location">
    <subcellularLocation>
        <location evidence="1">Nucleus</location>
    </subcellularLocation>
</comment>
<evidence type="ECO:0000313" key="5">
    <source>
        <dbReference type="EMBL" id="CAL5222029.1"/>
    </source>
</evidence>
<feature type="compositionally biased region" description="Basic and acidic residues" evidence="3">
    <location>
        <begin position="211"/>
        <end position="222"/>
    </location>
</feature>
<reference evidence="5 6" key="1">
    <citation type="submission" date="2024-06" db="EMBL/GenBank/DDBJ databases">
        <authorList>
            <person name="Kraege A."/>
            <person name="Thomma B."/>
        </authorList>
    </citation>
    <scope>NUCLEOTIDE SEQUENCE [LARGE SCALE GENOMIC DNA]</scope>
</reference>
<feature type="compositionally biased region" description="Low complexity" evidence="3">
    <location>
        <begin position="199"/>
        <end position="210"/>
    </location>
</feature>
<feature type="region of interest" description="Disordered" evidence="3">
    <location>
        <begin position="130"/>
        <end position="259"/>
    </location>
</feature>
<feature type="compositionally biased region" description="Basic and acidic residues" evidence="3">
    <location>
        <begin position="130"/>
        <end position="144"/>
    </location>
</feature>
<comment type="caution">
    <text evidence="5">The sequence shown here is derived from an EMBL/GenBank/DDBJ whole genome shotgun (WGS) entry which is preliminary data.</text>
</comment>
<dbReference type="EMBL" id="CAXHTA020000006">
    <property type="protein sequence ID" value="CAL5222029.1"/>
    <property type="molecule type" value="Genomic_DNA"/>
</dbReference>
<proteinExistence type="predicted"/>
<dbReference type="PANTHER" id="PTHR13495:SF0">
    <property type="entry name" value="PSME3-INTERACTING PROTEIN"/>
    <property type="match status" value="1"/>
</dbReference>
<protein>
    <submittedName>
        <fullName evidence="5">G4320 protein</fullName>
    </submittedName>
</protein>
<organism evidence="5 6">
    <name type="scientific">Coccomyxa viridis</name>
    <dbReference type="NCBI Taxonomy" id="1274662"/>
    <lineage>
        <taxon>Eukaryota</taxon>
        <taxon>Viridiplantae</taxon>
        <taxon>Chlorophyta</taxon>
        <taxon>core chlorophytes</taxon>
        <taxon>Trebouxiophyceae</taxon>
        <taxon>Trebouxiophyceae incertae sedis</taxon>
        <taxon>Coccomyxaceae</taxon>
        <taxon>Coccomyxa</taxon>
    </lineage>
</organism>
<keyword evidence="2" id="KW-0539">Nucleus</keyword>
<dbReference type="InterPro" id="IPR039845">
    <property type="entry name" value="FAM192A"/>
</dbReference>
<accession>A0ABP1FSC0</accession>
<dbReference type="InterPro" id="IPR019331">
    <property type="entry name" value="FAM192A/Fyv6_N"/>
</dbReference>
<dbReference type="Pfam" id="PF10187">
    <property type="entry name" value="FAM192A_Fyv6_N"/>
    <property type="match status" value="1"/>
</dbReference>
<evidence type="ECO:0000259" key="4">
    <source>
        <dbReference type="Pfam" id="PF10187"/>
    </source>
</evidence>
<dbReference type="Proteomes" id="UP001497392">
    <property type="component" value="Unassembled WGS sequence"/>
</dbReference>
<evidence type="ECO:0000313" key="6">
    <source>
        <dbReference type="Proteomes" id="UP001497392"/>
    </source>
</evidence>
<name>A0ABP1FSC0_9CHLO</name>
<sequence length="259" mass="28436">MELNKAPVELVRVEGEERVFDREEVLGRDATSVFPTESKTEVLKSDAAKELLGSSNRFITESELQAIRAERGASANDSEAPLKPLVDVLREAKEAKEEAFQAVWRSMKTGKNRPLDEDELHFVEKLLDHERQKDQSVREEEKAALDAFQQAVREAAERQQQQSESAPASAEPAQPKPKQALPPKRKPASSLLRVKPAKKQSTQQAISAAAADKRLVEGRPAESQHSNGKAAEKQEGDGETTEDGLGGLIGTYGSDSEQD</sequence>
<feature type="domain" description="FAM192A/Fyv6 N-terminal" evidence="4">
    <location>
        <begin position="59"/>
        <end position="149"/>
    </location>
</feature>
<gene>
    <name evidence="5" type="primary">g4320</name>
    <name evidence="5" type="ORF">VP750_LOCUS3688</name>
</gene>
<evidence type="ECO:0000256" key="2">
    <source>
        <dbReference type="ARBA" id="ARBA00023242"/>
    </source>
</evidence>
<keyword evidence="6" id="KW-1185">Reference proteome</keyword>